<evidence type="ECO:0000313" key="2">
    <source>
        <dbReference type="Proteomes" id="UP001431783"/>
    </source>
</evidence>
<dbReference type="AlphaFoldDB" id="A0AAW1UMT0"/>
<accession>A0AAW1UMT0</accession>
<proteinExistence type="predicted"/>
<comment type="caution">
    <text evidence="1">The sequence shown here is derived from an EMBL/GenBank/DDBJ whole genome shotgun (WGS) entry which is preliminary data.</text>
</comment>
<sequence>MYAGLTDSNGMDALLVSTIPVHDVTSYKRRARARAQRADVWQIRYRCVRTKDVYIGRKSKHISCERFKPADDNPSVRHAVSFLPIPTRLHVG</sequence>
<protein>
    <submittedName>
        <fullName evidence="1">Uncharacterized protein</fullName>
    </submittedName>
</protein>
<dbReference type="Proteomes" id="UP001431783">
    <property type="component" value="Unassembled WGS sequence"/>
</dbReference>
<evidence type="ECO:0000313" key="1">
    <source>
        <dbReference type="EMBL" id="KAK9884093.1"/>
    </source>
</evidence>
<organism evidence="1 2">
    <name type="scientific">Henosepilachna vigintioctopunctata</name>
    <dbReference type="NCBI Taxonomy" id="420089"/>
    <lineage>
        <taxon>Eukaryota</taxon>
        <taxon>Metazoa</taxon>
        <taxon>Ecdysozoa</taxon>
        <taxon>Arthropoda</taxon>
        <taxon>Hexapoda</taxon>
        <taxon>Insecta</taxon>
        <taxon>Pterygota</taxon>
        <taxon>Neoptera</taxon>
        <taxon>Endopterygota</taxon>
        <taxon>Coleoptera</taxon>
        <taxon>Polyphaga</taxon>
        <taxon>Cucujiformia</taxon>
        <taxon>Coccinelloidea</taxon>
        <taxon>Coccinellidae</taxon>
        <taxon>Epilachninae</taxon>
        <taxon>Epilachnini</taxon>
        <taxon>Henosepilachna</taxon>
    </lineage>
</organism>
<keyword evidence="2" id="KW-1185">Reference proteome</keyword>
<dbReference type="EMBL" id="JARQZJ010000092">
    <property type="protein sequence ID" value="KAK9884093.1"/>
    <property type="molecule type" value="Genomic_DNA"/>
</dbReference>
<gene>
    <name evidence="1" type="ORF">WA026_005032</name>
</gene>
<name>A0AAW1UMT0_9CUCU</name>
<reference evidence="1 2" key="1">
    <citation type="submission" date="2023-03" db="EMBL/GenBank/DDBJ databases">
        <title>Genome insight into feeding habits of ladybird beetles.</title>
        <authorList>
            <person name="Li H.-S."/>
            <person name="Huang Y.-H."/>
            <person name="Pang H."/>
        </authorList>
    </citation>
    <scope>NUCLEOTIDE SEQUENCE [LARGE SCALE GENOMIC DNA]</scope>
    <source>
        <strain evidence="1">SYSU_2023b</strain>
        <tissue evidence="1">Whole body</tissue>
    </source>
</reference>